<keyword evidence="8" id="KW-0539">Nucleus</keyword>
<dbReference type="GO" id="GO:0046872">
    <property type="term" value="F:metal ion binding"/>
    <property type="evidence" value="ECO:0007669"/>
    <property type="project" value="UniProtKB-KW"/>
</dbReference>
<dbReference type="PROSITE" id="PS50173">
    <property type="entry name" value="UMUC"/>
    <property type="match status" value="1"/>
</dbReference>
<dbReference type="Proteomes" id="UP000887566">
    <property type="component" value="Unplaced"/>
</dbReference>
<dbReference type="InterPro" id="IPR052230">
    <property type="entry name" value="DNA_polymerase_eta"/>
</dbReference>
<organism evidence="10 11">
    <name type="scientific">Plectus sambesii</name>
    <dbReference type="NCBI Taxonomy" id="2011161"/>
    <lineage>
        <taxon>Eukaryota</taxon>
        <taxon>Metazoa</taxon>
        <taxon>Ecdysozoa</taxon>
        <taxon>Nematoda</taxon>
        <taxon>Chromadorea</taxon>
        <taxon>Plectida</taxon>
        <taxon>Plectina</taxon>
        <taxon>Plectoidea</taxon>
        <taxon>Plectidae</taxon>
        <taxon>Plectus</taxon>
    </lineage>
</organism>
<dbReference type="GO" id="GO:0009314">
    <property type="term" value="P:response to radiation"/>
    <property type="evidence" value="ECO:0007669"/>
    <property type="project" value="TreeGrafter"/>
</dbReference>
<evidence type="ECO:0000313" key="11">
    <source>
        <dbReference type="WBParaSite" id="PSAMB.scaffold13675size2166.g35613.t1"/>
    </source>
</evidence>
<evidence type="ECO:0000259" key="9">
    <source>
        <dbReference type="PROSITE" id="PS50173"/>
    </source>
</evidence>
<dbReference type="Gene3D" id="3.30.70.270">
    <property type="match status" value="1"/>
</dbReference>
<evidence type="ECO:0000313" key="10">
    <source>
        <dbReference type="Proteomes" id="UP000887566"/>
    </source>
</evidence>
<dbReference type="SUPFAM" id="SSF56672">
    <property type="entry name" value="DNA/RNA polymerases"/>
    <property type="match status" value="1"/>
</dbReference>
<evidence type="ECO:0000256" key="7">
    <source>
        <dbReference type="ARBA" id="ARBA00023204"/>
    </source>
</evidence>
<protein>
    <submittedName>
        <fullName evidence="11">UmuC domain-containing protein</fullName>
    </submittedName>
</protein>
<feature type="domain" description="UmuC" evidence="9">
    <location>
        <begin position="1"/>
        <end position="115"/>
    </location>
</feature>
<dbReference type="Gene3D" id="3.40.1170.60">
    <property type="match status" value="1"/>
</dbReference>
<dbReference type="GO" id="GO:0005657">
    <property type="term" value="C:replication fork"/>
    <property type="evidence" value="ECO:0007669"/>
    <property type="project" value="TreeGrafter"/>
</dbReference>
<evidence type="ECO:0000256" key="4">
    <source>
        <dbReference type="ARBA" id="ARBA00022723"/>
    </source>
</evidence>
<evidence type="ECO:0000256" key="1">
    <source>
        <dbReference type="ARBA" id="ARBA00004123"/>
    </source>
</evidence>
<keyword evidence="4" id="KW-0479">Metal-binding</keyword>
<evidence type="ECO:0000256" key="6">
    <source>
        <dbReference type="ARBA" id="ARBA00022842"/>
    </source>
</evidence>
<keyword evidence="7" id="KW-0234">DNA repair</keyword>
<sequence>MDCFYAQVEQRERPELWGKPVAVAQYVQWKGGGLIAVSYEARAAGVKRGSMRGDEAKAICPELTVCYVPMSAYGEKADLTKYRDASAEVFKVLNDFDSRIVVERASIDEAYLDLTTMVDHIMSNSRAEPIDLTLDRFPTTHIADGKDTDEGYVREDSLKSWLDRRCSEDLASVGCFY</sequence>
<keyword evidence="2" id="KW-0808">Transferase</keyword>
<name>A0A914UYL5_9BILA</name>
<dbReference type="WBParaSite" id="PSAMB.scaffold13675size2166.g35613.t1">
    <property type="protein sequence ID" value="PSAMB.scaffold13675size2166.g35613.t1"/>
    <property type="gene ID" value="PSAMB.scaffold13675size2166.g35613"/>
</dbReference>
<dbReference type="InterPro" id="IPR001126">
    <property type="entry name" value="UmuC"/>
</dbReference>
<accession>A0A914UYL5</accession>
<dbReference type="PANTHER" id="PTHR45873">
    <property type="entry name" value="DNA POLYMERASE ETA"/>
    <property type="match status" value="1"/>
</dbReference>
<proteinExistence type="predicted"/>
<reference evidence="11" key="1">
    <citation type="submission" date="2022-11" db="UniProtKB">
        <authorList>
            <consortium name="WormBaseParasite"/>
        </authorList>
    </citation>
    <scope>IDENTIFICATION</scope>
</reference>
<dbReference type="FunFam" id="3.40.1170.60:FF:000003">
    <property type="entry name" value="DNA polymerase eta"/>
    <property type="match status" value="1"/>
</dbReference>
<dbReference type="AlphaFoldDB" id="A0A914UYL5"/>
<dbReference type="GO" id="GO:0005634">
    <property type="term" value="C:nucleus"/>
    <property type="evidence" value="ECO:0007669"/>
    <property type="project" value="UniProtKB-SubCell"/>
</dbReference>
<dbReference type="InterPro" id="IPR043502">
    <property type="entry name" value="DNA/RNA_pol_sf"/>
</dbReference>
<evidence type="ECO:0000256" key="8">
    <source>
        <dbReference type="ARBA" id="ARBA00023242"/>
    </source>
</evidence>
<evidence type="ECO:0000256" key="5">
    <source>
        <dbReference type="ARBA" id="ARBA00022763"/>
    </source>
</evidence>
<keyword evidence="6" id="KW-0460">Magnesium</keyword>
<comment type="subcellular location">
    <subcellularLocation>
        <location evidence="1">Nucleus</location>
    </subcellularLocation>
</comment>
<dbReference type="GO" id="GO:0003887">
    <property type="term" value="F:DNA-directed DNA polymerase activity"/>
    <property type="evidence" value="ECO:0007669"/>
    <property type="project" value="TreeGrafter"/>
</dbReference>
<evidence type="ECO:0000256" key="3">
    <source>
        <dbReference type="ARBA" id="ARBA00022695"/>
    </source>
</evidence>
<dbReference type="GO" id="GO:0042276">
    <property type="term" value="P:error-prone translesion synthesis"/>
    <property type="evidence" value="ECO:0007669"/>
    <property type="project" value="TreeGrafter"/>
</dbReference>
<dbReference type="GO" id="GO:0035861">
    <property type="term" value="C:site of double-strand break"/>
    <property type="evidence" value="ECO:0007669"/>
    <property type="project" value="TreeGrafter"/>
</dbReference>
<dbReference type="GO" id="GO:0006281">
    <property type="term" value="P:DNA repair"/>
    <property type="evidence" value="ECO:0007669"/>
    <property type="project" value="UniProtKB-KW"/>
</dbReference>
<keyword evidence="5" id="KW-0227">DNA damage</keyword>
<dbReference type="Pfam" id="PF00817">
    <property type="entry name" value="IMS"/>
    <property type="match status" value="1"/>
</dbReference>
<keyword evidence="10" id="KW-1185">Reference proteome</keyword>
<dbReference type="InterPro" id="IPR043128">
    <property type="entry name" value="Rev_trsase/Diguanyl_cyclase"/>
</dbReference>
<dbReference type="PANTHER" id="PTHR45873:SF1">
    <property type="entry name" value="DNA POLYMERASE ETA"/>
    <property type="match status" value="1"/>
</dbReference>
<evidence type="ECO:0000256" key="2">
    <source>
        <dbReference type="ARBA" id="ARBA00022679"/>
    </source>
</evidence>
<keyword evidence="3" id="KW-0548">Nucleotidyltransferase</keyword>